<evidence type="ECO:0000313" key="2">
    <source>
        <dbReference type="EMBL" id="KKR34914.1"/>
    </source>
</evidence>
<keyword evidence="1" id="KW-0472">Membrane</keyword>
<dbReference type="STRING" id="1619037.UT67_C0005G0026"/>
<protein>
    <recommendedName>
        <fullName evidence="4">Type 4 fimbrial biogenesis protein PilX N-terminal domain-containing protein</fullName>
    </recommendedName>
</protein>
<gene>
    <name evidence="2" type="ORF">UT67_C0005G0026</name>
</gene>
<dbReference type="Proteomes" id="UP000034855">
    <property type="component" value="Unassembled WGS sequence"/>
</dbReference>
<keyword evidence="1" id="KW-1133">Transmembrane helix</keyword>
<feature type="transmembrane region" description="Helical" evidence="1">
    <location>
        <begin position="21"/>
        <end position="46"/>
    </location>
</feature>
<evidence type="ECO:0000256" key="1">
    <source>
        <dbReference type="SAM" id="Phobius"/>
    </source>
</evidence>
<keyword evidence="1" id="KW-0812">Transmembrane</keyword>
<proteinExistence type="predicted"/>
<evidence type="ECO:0008006" key="4">
    <source>
        <dbReference type="Google" id="ProtNLM"/>
    </source>
</evidence>
<sequence>MQINKFKNLYKTFRQNNRGNILLFVMVFGTITFSIIVTGVTGYAIMENKASVKKHNREMAFEIADAGANYYRWHLSHDKSDYYDGNASSTPGPYIHDYYDKDGNAVGQYSLSITPPPVGSSVVTIESTGWLDIQPESRRTIKVRVAFPSVTDYAFLTNSDVWIGNDEEVHGRFHANGGIRFDGTTDAPITSAVPSYYCQPLHGGGCNRTLKDGIWGDGGPTEYWSFPVPAKDFTEITASLAQMKTAAESDGVYLSSSGDQGWAITFTGDGNFAARKVVTTNCYKSKDVGDSNWVVRCTDVATYGPTTTYAIPANGFIYVEDMVWVDGVVNGKATIGVANGKSITINGNITYTTKDGTDVLGLIAEQDILVVKNSPDDLEIDAALIAQHGSAKRYDYSGEGGDDRKNSITIYGSIASNGMWTWSWINQGGNLVSGYKYTYATYDVNLTYGPPPGFPISSQYNLISWEEIK</sequence>
<comment type="caution">
    <text evidence="2">The sequence shown here is derived from an EMBL/GenBank/DDBJ whole genome shotgun (WGS) entry which is preliminary data.</text>
</comment>
<evidence type="ECO:0000313" key="3">
    <source>
        <dbReference type="Proteomes" id="UP000034855"/>
    </source>
</evidence>
<dbReference type="AlphaFoldDB" id="A0A0G0Q3E7"/>
<accession>A0A0G0Q3E7</accession>
<name>A0A0G0Q3E7_9BACT</name>
<organism evidence="2 3">
    <name type="scientific">Candidatus Magasanikbacteria bacterium GW2011_GWA2_40_10</name>
    <dbReference type="NCBI Taxonomy" id="1619037"/>
    <lineage>
        <taxon>Bacteria</taxon>
        <taxon>Candidatus Magasanikiibacteriota</taxon>
    </lineage>
</organism>
<dbReference type="EMBL" id="LBXR01000005">
    <property type="protein sequence ID" value="KKR34914.1"/>
    <property type="molecule type" value="Genomic_DNA"/>
</dbReference>
<reference evidence="2 3" key="1">
    <citation type="journal article" date="2015" name="Nature">
        <title>rRNA introns, odd ribosomes, and small enigmatic genomes across a large radiation of phyla.</title>
        <authorList>
            <person name="Brown C.T."/>
            <person name="Hug L.A."/>
            <person name="Thomas B.C."/>
            <person name="Sharon I."/>
            <person name="Castelle C.J."/>
            <person name="Singh A."/>
            <person name="Wilkins M.J."/>
            <person name="Williams K.H."/>
            <person name="Banfield J.F."/>
        </authorList>
    </citation>
    <scope>NUCLEOTIDE SEQUENCE [LARGE SCALE GENOMIC DNA]</scope>
</reference>